<dbReference type="InterPro" id="IPR049326">
    <property type="entry name" value="Rhodopsin_dom_fungi"/>
</dbReference>
<keyword evidence="10" id="KW-1185">Reference proteome</keyword>
<feature type="transmembrane region" description="Helical" evidence="7">
    <location>
        <begin position="150"/>
        <end position="172"/>
    </location>
</feature>
<dbReference type="EMBL" id="JAVFKD010000012">
    <property type="protein sequence ID" value="KAK5993094.1"/>
    <property type="molecule type" value="Genomic_DNA"/>
</dbReference>
<feature type="domain" description="Rhodopsin" evidence="8">
    <location>
        <begin position="40"/>
        <end position="292"/>
    </location>
</feature>
<feature type="transmembrane region" description="Helical" evidence="7">
    <location>
        <begin position="116"/>
        <end position="138"/>
    </location>
</feature>
<feature type="transmembrane region" description="Helical" evidence="7">
    <location>
        <begin position="200"/>
        <end position="223"/>
    </location>
</feature>
<name>A0ABR0SM23_9HYPO</name>
<dbReference type="PANTHER" id="PTHR33048:SF105">
    <property type="match status" value="1"/>
</dbReference>
<evidence type="ECO:0000256" key="6">
    <source>
        <dbReference type="SAM" id="MobiDB-lite"/>
    </source>
</evidence>
<dbReference type="PANTHER" id="PTHR33048">
    <property type="entry name" value="PTH11-LIKE INTEGRAL MEMBRANE PROTEIN (AFU_ORTHOLOGUE AFUA_5G11245)"/>
    <property type="match status" value="1"/>
</dbReference>
<gene>
    <name evidence="9" type="ORF">PT974_06522</name>
</gene>
<evidence type="ECO:0000313" key="10">
    <source>
        <dbReference type="Proteomes" id="UP001338125"/>
    </source>
</evidence>
<protein>
    <recommendedName>
        <fullName evidence="8">Rhodopsin domain-containing protein</fullName>
    </recommendedName>
</protein>
<evidence type="ECO:0000256" key="5">
    <source>
        <dbReference type="ARBA" id="ARBA00038359"/>
    </source>
</evidence>
<accession>A0ABR0SM23</accession>
<dbReference type="Pfam" id="PF20684">
    <property type="entry name" value="Fung_rhodopsin"/>
    <property type="match status" value="1"/>
</dbReference>
<feature type="compositionally biased region" description="Basic and acidic residues" evidence="6">
    <location>
        <begin position="391"/>
        <end position="401"/>
    </location>
</feature>
<evidence type="ECO:0000256" key="2">
    <source>
        <dbReference type="ARBA" id="ARBA00022692"/>
    </source>
</evidence>
<comment type="subcellular location">
    <subcellularLocation>
        <location evidence="1">Membrane</location>
        <topology evidence="1">Multi-pass membrane protein</topology>
    </subcellularLocation>
</comment>
<comment type="caution">
    <text evidence="9">The sequence shown here is derived from an EMBL/GenBank/DDBJ whole genome shotgun (WGS) entry which is preliminary data.</text>
</comment>
<feature type="transmembrane region" description="Helical" evidence="7">
    <location>
        <begin position="277"/>
        <end position="303"/>
    </location>
</feature>
<evidence type="ECO:0000256" key="4">
    <source>
        <dbReference type="ARBA" id="ARBA00023136"/>
    </source>
</evidence>
<dbReference type="InterPro" id="IPR052337">
    <property type="entry name" value="SAT4-like"/>
</dbReference>
<keyword evidence="3 7" id="KW-1133">Transmembrane helix</keyword>
<keyword evidence="4 7" id="KW-0472">Membrane</keyword>
<evidence type="ECO:0000256" key="1">
    <source>
        <dbReference type="ARBA" id="ARBA00004141"/>
    </source>
</evidence>
<evidence type="ECO:0000256" key="7">
    <source>
        <dbReference type="SAM" id="Phobius"/>
    </source>
</evidence>
<feature type="transmembrane region" description="Helical" evidence="7">
    <location>
        <begin position="20"/>
        <end position="39"/>
    </location>
</feature>
<organism evidence="9 10">
    <name type="scientific">Cladobotryum mycophilum</name>
    <dbReference type="NCBI Taxonomy" id="491253"/>
    <lineage>
        <taxon>Eukaryota</taxon>
        <taxon>Fungi</taxon>
        <taxon>Dikarya</taxon>
        <taxon>Ascomycota</taxon>
        <taxon>Pezizomycotina</taxon>
        <taxon>Sordariomycetes</taxon>
        <taxon>Hypocreomycetidae</taxon>
        <taxon>Hypocreales</taxon>
        <taxon>Hypocreaceae</taxon>
        <taxon>Cladobotryum</taxon>
    </lineage>
</organism>
<dbReference type="Proteomes" id="UP001338125">
    <property type="component" value="Unassembled WGS sequence"/>
</dbReference>
<reference evidence="9 10" key="1">
    <citation type="submission" date="2024-01" db="EMBL/GenBank/DDBJ databases">
        <title>Complete genome of Cladobotryum mycophilum ATHUM6906.</title>
        <authorList>
            <person name="Christinaki A.C."/>
            <person name="Myridakis A.I."/>
            <person name="Kouvelis V.N."/>
        </authorList>
    </citation>
    <scope>NUCLEOTIDE SEQUENCE [LARGE SCALE GENOMIC DNA]</scope>
    <source>
        <strain evidence="9 10">ATHUM6906</strain>
    </source>
</reference>
<evidence type="ECO:0000259" key="8">
    <source>
        <dbReference type="Pfam" id="PF20684"/>
    </source>
</evidence>
<evidence type="ECO:0000313" key="9">
    <source>
        <dbReference type="EMBL" id="KAK5993094.1"/>
    </source>
</evidence>
<sequence>MSAGPSPPDPAVIAAAQAAFHQFTVEAWTLLGVGIAVTVLRTYARVRSTGWRRLGGDDYLAWVAVLLYIAETSLAYSVGNAANGLANNGMTDQQRAALSPDNPEYHLRVLGSKIQLAGWSVYSSLLWTLKASLLVFYLRLTEGLSYHYRLRIFIGFAFLAASYIVVALNLYLSCRPFHKFWQIYPNPGNVCQPAISNQIVWVYLAFNVTTDIYLMSIPIPMLWAANLKPAKKVGLMILFGGGTFVIVCALLRCILIVTDEENGAQLAGSWAVRETFVAVVTSNLPMIFPLLKGWLVPLLGSLLTSRRSTNKLDEATPKDIRTFGGSTKSWRGRGPPTVHPITNFTMNGSEENIVEDDITMHDLKIWSDASSVNHSQCKTIRKDVQIEVEHETRHSLSKDKVTVSTSEPVPPLPILP</sequence>
<proteinExistence type="inferred from homology"/>
<keyword evidence="2 7" id="KW-0812">Transmembrane</keyword>
<comment type="similarity">
    <text evidence="5">Belongs to the SAT4 family.</text>
</comment>
<evidence type="ECO:0000256" key="3">
    <source>
        <dbReference type="ARBA" id="ARBA00022989"/>
    </source>
</evidence>
<feature type="transmembrane region" description="Helical" evidence="7">
    <location>
        <begin position="235"/>
        <end position="257"/>
    </location>
</feature>
<feature type="region of interest" description="Disordered" evidence="6">
    <location>
        <begin position="391"/>
        <end position="416"/>
    </location>
</feature>